<dbReference type="PROSITE" id="PS01124">
    <property type="entry name" value="HTH_ARAC_FAMILY_2"/>
    <property type="match status" value="1"/>
</dbReference>
<dbReference type="InterPro" id="IPR009057">
    <property type="entry name" value="Homeodomain-like_sf"/>
</dbReference>
<evidence type="ECO:0000259" key="4">
    <source>
        <dbReference type="PROSITE" id="PS01124"/>
    </source>
</evidence>
<dbReference type="Gene3D" id="3.40.50.1980">
    <property type="entry name" value="Nitrogenase molybdenum iron protein domain"/>
    <property type="match status" value="2"/>
</dbReference>
<proteinExistence type="predicted"/>
<reference evidence="6 7" key="1">
    <citation type="submission" date="2018-07" db="EMBL/GenBank/DDBJ databases">
        <title>Genomic Encyclopedia of Type Strains, Phase III (KMG-III): the genomes of soil and plant-associated and newly described type strains.</title>
        <authorList>
            <person name="Whitman W."/>
        </authorList>
    </citation>
    <scope>NUCLEOTIDE SEQUENCE [LARGE SCALE GENOMIC DNA]</scope>
    <source>
        <strain evidence="6 7">CECT 7287</strain>
    </source>
</reference>
<dbReference type="PANTHER" id="PTHR43280:SF2">
    <property type="entry name" value="HTH-TYPE TRANSCRIPTIONAL REGULATOR EXSA"/>
    <property type="match status" value="1"/>
</dbReference>
<dbReference type="InterPro" id="IPR018062">
    <property type="entry name" value="HTH_AraC-typ_CS"/>
</dbReference>
<protein>
    <submittedName>
        <fullName evidence="6">ABC-type Fe3+-hydroxamate transport system substrate-binding protein</fullName>
    </submittedName>
</protein>
<evidence type="ECO:0000256" key="1">
    <source>
        <dbReference type="ARBA" id="ARBA00023015"/>
    </source>
</evidence>
<keyword evidence="1" id="KW-0805">Transcription regulation</keyword>
<keyword evidence="3" id="KW-0804">Transcription</keyword>
<keyword evidence="7" id="KW-1185">Reference proteome</keyword>
<dbReference type="GO" id="GO:0003700">
    <property type="term" value="F:DNA-binding transcription factor activity"/>
    <property type="evidence" value="ECO:0007669"/>
    <property type="project" value="InterPro"/>
</dbReference>
<dbReference type="InterPro" id="IPR002491">
    <property type="entry name" value="ABC_transptr_periplasmic_BD"/>
</dbReference>
<evidence type="ECO:0000259" key="5">
    <source>
        <dbReference type="PROSITE" id="PS50983"/>
    </source>
</evidence>
<dbReference type="SUPFAM" id="SSF46689">
    <property type="entry name" value="Homeodomain-like"/>
    <property type="match status" value="2"/>
</dbReference>
<dbReference type="PROSITE" id="PS50983">
    <property type="entry name" value="FE_B12_PBP"/>
    <property type="match status" value="1"/>
</dbReference>
<evidence type="ECO:0000256" key="2">
    <source>
        <dbReference type="ARBA" id="ARBA00023125"/>
    </source>
</evidence>
<gene>
    <name evidence="6" type="ORF">DFP98_1189</name>
</gene>
<dbReference type="Gene3D" id="1.10.10.60">
    <property type="entry name" value="Homeodomain-like"/>
    <property type="match status" value="2"/>
</dbReference>
<dbReference type="Proteomes" id="UP000256977">
    <property type="component" value="Unassembled WGS sequence"/>
</dbReference>
<dbReference type="InterPro" id="IPR018060">
    <property type="entry name" value="HTH_AraC"/>
</dbReference>
<accession>A0A3D9IXZ7</accession>
<dbReference type="GO" id="GO:0043565">
    <property type="term" value="F:sequence-specific DNA binding"/>
    <property type="evidence" value="ECO:0007669"/>
    <property type="project" value="InterPro"/>
</dbReference>
<dbReference type="SUPFAM" id="SSF53807">
    <property type="entry name" value="Helical backbone' metal receptor"/>
    <property type="match status" value="1"/>
</dbReference>
<feature type="domain" description="HTH araC/xylS-type" evidence="4">
    <location>
        <begin position="196"/>
        <end position="294"/>
    </location>
</feature>
<dbReference type="Pfam" id="PF01497">
    <property type="entry name" value="Peripla_BP_2"/>
    <property type="match status" value="1"/>
</dbReference>
<name>A0A3D9IXZ7_9BACL</name>
<keyword evidence="2" id="KW-0238">DNA-binding</keyword>
<dbReference type="PANTHER" id="PTHR43280">
    <property type="entry name" value="ARAC-FAMILY TRANSCRIPTIONAL REGULATOR"/>
    <property type="match status" value="1"/>
</dbReference>
<dbReference type="PROSITE" id="PS00041">
    <property type="entry name" value="HTH_ARAC_FAMILY_1"/>
    <property type="match status" value="1"/>
</dbReference>
<evidence type="ECO:0000313" key="7">
    <source>
        <dbReference type="Proteomes" id="UP000256977"/>
    </source>
</evidence>
<feature type="domain" description="Fe/B12 periplasmic-binding" evidence="5">
    <location>
        <begin position="298"/>
        <end position="558"/>
    </location>
</feature>
<organism evidence="6 7">
    <name type="scientific">Cohnella phaseoli</name>
    <dbReference type="NCBI Taxonomy" id="456490"/>
    <lineage>
        <taxon>Bacteria</taxon>
        <taxon>Bacillati</taxon>
        <taxon>Bacillota</taxon>
        <taxon>Bacilli</taxon>
        <taxon>Bacillales</taxon>
        <taxon>Paenibacillaceae</taxon>
        <taxon>Cohnella</taxon>
    </lineage>
</organism>
<dbReference type="OrthoDB" id="2461801at2"/>
<dbReference type="Pfam" id="PF12833">
    <property type="entry name" value="HTH_18"/>
    <property type="match status" value="1"/>
</dbReference>
<evidence type="ECO:0000313" key="6">
    <source>
        <dbReference type="EMBL" id="RED66389.1"/>
    </source>
</evidence>
<sequence>MALRNRSKKPNESSLSASIPSTTEINRFSFLQEGELGVERAEKYEGADEPWSYRSLRLPLCLLLVAARGNLEIRSSDNAELLACGSAAFVEQGRSVAISVQPAADYEVYLFHLTTESVPQTQASGRMGAEGFGCLCWSSREHEEIVSLCERVCERFRDETRLGRLGSRAALQELVYKVLRSEGKPREEDTTISAVAATKRYIDEHYAQRLTIDRLCRIARLNAKYYMELFKKLYGVSPIAYLNERRMAAARVLLLVPGASVREVSRRVGFGDEYYFSRRFKQHAGMAPSVFSRARKLRVASYNYPVTGQLLALGIELCAAAFSPEWRRLAERYEAIALRLSDDSHHREQLWETNRGLLQNAEPDLIIGTDYIHSWESDRLRQIADTHILDWCETDWRRQLQDIASLVGCRTVAGRWLSEYGRKAAVVRERVRRSVRDDTVLALLVMETDYLVYGSRNLADVLYGDLGLRSPLPFKGVASILPERLAEFDADRIIVTVGDYEAAESMWERLQSAECWQRLKAVRTGRVYRVPLAPWFEYSATAHSCILNEISCLLADECPSQLPIIIHGNP</sequence>
<dbReference type="SMART" id="SM00342">
    <property type="entry name" value="HTH_ARAC"/>
    <property type="match status" value="1"/>
</dbReference>
<comment type="caution">
    <text evidence="6">The sequence shown here is derived from an EMBL/GenBank/DDBJ whole genome shotgun (WGS) entry which is preliminary data.</text>
</comment>
<dbReference type="EMBL" id="QRDZ01000018">
    <property type="protein sequence ID" value="RED66389.1"/>
    <property type="molecule type" value="Genomic_DNA"/>
</dbReference>
<evidence type="ECO:0000256" key="3">
    <source>
        <dbReference type="ARBA" id="ARBA00023163"/>
    </source>
</evidence>
<dbReference type="AlphaFoldDB" id="A0A3D9IXZ7"/>